<keyword evidence="1" id="KW-0805">Transcription regulation</keyword>
<dbReference type="PROSITE" id="PS01124">
    <property type="entry name" value="HTH_ARAC_FAMILY_2"/>
    <property type="match status" value="1"/>
</dbReference>
<reference evidence="5 6" key="1">
    <citation type="submission" date="2018-07" db="EMBL/GenBank/DDBJ databases">
        <title>Genomic Encyclopedia of Type Strains, Phase III (KMG-III): the genomes of soil and plant-associated and newly described type strains.</title>
        <authorList>
            <person name="Whitman W."/>
        </authorList>
    </citation>
    <scope>NUCLEOTIDE SEQUENCE [LARGE SCALE GENOMIC DNA]</scope>
    <source>
        <strain evidence="5 6">CECT 7946</strain>
    </source>
</reference>
<organism evidence="5 6">
    <name type="scientific">Winogradskyella eximia</name>
    <dbReference type="NCBI Taxonomy" id="262006"/>
    <lineage>
        <taxon>Bacteria</taxon>
        <taxon>Pseudomonadati</taxon>
        <taxon>Bacteroidota</taxon>
        <taxon>Flavobacteriia</taxon>
        <taxon>Flavobacteriales</taxon>
        <taxon>Flavobacteriaceae</taxon>
        <taxon>Winogradskyella</taxon>
    </lineage>
</organism>
<dbReference type="Proteomes" id="UP000256980">
    <property type="component" value="Unassembled WGS sequence"/>
</dbReference>
<dbReference type="SUPFAM" id="SSF51182">
    <property type="entry name" value="RmlC-like cupins"/>
    <property type="match status" value="1"/>
</dbReference>
<keyword evidence="2" id="KW-0238">DNA-binding</keyword>
<dbReference type="Gene3D" id="1.10.10.60">
    <property type="entry name" value="Homeodomain-like"/>
    <property type="match status" value="2"/>
</dbReference>
<keyword evidence="3" id="KW-0804">Transcription</keyword>
<dbReference type="SMART" id="SM00342">
    <property type="entry name" value="HTH_ARAC"/>
    <property type="match status" value="1"/>
</dbReference>
<evidence type="ECO:0000313" key="6">
    <source>
        <dbReference type="Proteomes" id="UP000256980"/>
    </source>
</evidence>
<dbReference type="PANTHER" id="PTHR43280">
    <property type="entry name" value="ARAC-FAMILY TRANSCRIPTIONAL REGULATOR"/>
    <property type="match status" value="1"/>
</dbReference>
<proteinExistence type="predicted"/>
<evidence type="ECO:0000259" key="4">
    <source>
        <dbReference type="PROSITE" id="PS01124"/>
    </source>
</evidence>
<sequence>MNTRKPTLEKISPEFGSSLLVKRHQMDVYKGETKPFWHFHPEIELVYVNKGQGKRHIGNHLSYFNNSQLLLIGPNLPHNGFTDRLTINGSETLIQFKPEFLGDHFFDIPEMGRINRLFERSKKGILFGVKTKQKLGPKIEKLNEKEGFKKILILLEVLHGLAKSEDYTLLNVDGFAFETEPQDSAKIDIIFKHVNQNFKEHISLDEISDKVSMTVPAFCRYFKKVTGKTFTKMVNEYRVVHATKLLSESQMSIADVSFECGFNNFSHFNKLFKEFTGKSASKYRGELKLMVQ</sequence>
<dbReference type="SUPFAM" id="SSF46689">
    <property type="entry name" value="Homeodomain-like"/>
    <property type="match status" value="2"/>
</dbReference>
<protein>
    <submittedName>
        <fullName evidence="5">AraC family transcriptional regulator</fullName>
    </submittedName>
</protein>
<comment type="caution">
    <text evidence="5">The sequence shown here is derived from an EMBL/GenBank/DDBJ whole genome shotgun (WGS) entry which is preliminary data.</text>
</comment>
<feature type="domain" description="HTH araC/xylS-type" evidence="4">
    <location>
        <begin position="188"/>
        <end position="286"/>
    </location>
</feature>
<name>A0A3D9HAI7_9FLAO</name>
<evidence type="ECO:0000256" key="3">
    <source>
        <dbReference type="ARBA" id="ARBA00023163"/>
    </source>
</evidence>
<dbReference type="PROSITE" id="PS00041">
    <property type="entry name" value="HTH_ARAC_FAMILY_1"/>
    <property type="match status" value="1"/>
</dbReference>
<accession>A0A3D9HAI7</accession>
<dbReference type="AlphaFoldDB" id="A0A3D9HAI7"/>
<dbReference type="InterPro" id="IPR018060">
    <property type="entry name" value="HTH_AraC"/>
</dbReference>
<dbReference type="OrthoDB" id="1410704at2"/>
<dbReference type="InterPro" id="IPR009057">
    <property type="entry name" value="Homeodomain-like_sf"/>
</dbReference>
<dbReference type="PANTHER" id="PTHR43280:SF27">
    <property type="entry name" value="TRANSCRIPTIONAL REGULATOR MTLR"/>
    <property type="match status" value="1"/>
</dbReference>
<dbReference type="GO" id="GO:0043565">
    <property type="term" value="F:sequence-specific DNA binding"/>
    <property type="evidence" value="ECO:0007669"/>
    <property type="project" value="InterPro"/>
</dbReference>
<evidence type="ECO:0000256" key="2">
    <source>
        <dbReference type="ARBA" id="ARBA00023125"/>
    </source>
</evidence>
<evidence type="ECO:0000256" key="1">
    <source>
        <dbReference type="ARBA" id="ARBA00023015"/>
    </source>
</evidence>
<dbReference type="InterPro" id="IPR018062">
    <property type="entry name" value="HTH_AraC-typ_CS"/>
</dbReference>
<dbReference type="InterPro" id="IPR011051">
    <property type="entry name" value="RmlC_Cupin_sf"/>
</dbReference>
<dbReference type="Pfam" id="PF12833">
    <property type="entry name" value="HTH_18"/>
    <property type="match status" value="1"/>
</dbReference>
<dbReference type="RefSeq" id="WP_115815637.1">
    <property type="nucleotide sequence ID" value="NZ_CANKZP010000001.1"/>
</dbReference>
<dbReference type="EMBL" id="QRDV01000001">
    <property type="protein sequence ID" value="RED46505.1"/>
    <property type="molecule type" value="Genomic_DNA"/>
</dbReference>
<gene>
    <name evidence="5" type="ORF">DFQ10_101276</name>
</gene>
<keyword evidence="6" id="KW-1185">Reference proteome</keyword>
<dbReference type="GO" id="GO:0003700">
    <property type="term" value="F:DNA-binding transcription factor activity"/>
    <property type="evidence" value="ECO:0007669"/>
    <property type="project" value="InterPro"/>
</dbReference>
<evidence type="ECO:0000313" key="5">
    <source>
        <dbReference type="EMBL" id="RED46505.1"/>
    </source>
</evidence>